<proteinExistence type="predicted"/>
<protein>
    <recommendedName>
        <fullName evidence="1">MrfA-like Zn-binding domain-containing protein</fullName>
    </recommendedName>
</protein>
<dbReference type="NCBIfam" id="NF038324">
    <property type="entry name" value="DrmB_fam"/>
    <property type="match status" value="1"/>
</dbReference>
<dbReference type="OrthoDB" id="9134227at2"/>
<dbReference type="InterPro" id="IPR047721">
    <property type="entry name" value="DrmB"/>
</dbReference>
<organism evidence="2 3">
    <name type="scientific">Marinitenerispora sediminis</name>
    <dbReference type="NCBI Taxonomy" id="1931232"/>
    <lineage>
        <taxon>Bacteria</taxon>
        <taxon>Bacillati</taxon>
        <taxon>Actinomycetota</taxon>
        <taxon>Actinomycetes</taxon>
        <taxon>Streptosporangiales</taxon>
        <taxon>Nocardiopsidaceae</taxon>
        <taxon>Marinitenerispora</taxon>
    </lineage>
</organism>
<reference evidence="2 3" key="1">
    <citation type="submission" date="2018-04" db="EMBL/GenBank/DDBJ databases">
        <title>Novel actinobacteria from marine sediment.</title>
        <authorList>
            <person name="Ng Z.Y."/>
            <person name="Tan G.Y.A."/>
        </authorList>
    </citation>
    <scope>NUCLEOTIDE SEQUENCE [LARGE SCALE GENOMIC DNA]</scope>
    <source>
        <strain evidence="2 3">TPS81</strain>
    </source>
</reference>
<feature type="domain" description="MrfA-like Zn-binding" evidence="1">
    <location>
        <begin position="472"/>
        <end position="573"/>
    </location>
</feature>
<sequence length="607" mass="66570">MHTFGIGAVADMPNLSVAILGLDFWDRFRCDPIAEPRLLAAVRDKLGPQVETLRSPPFVAPTSTNVYDEWARVGVPVAIFPRWLRCTRRQCQQLGPVTAAYFQLDAHPYRPERSRMVHTCTNGSIRKQPTAVPARFVLACEEGHLDDFPWMYFAHKGVEPPPGEDVHTLKFVETGTSGEAANVLIRCTCEQGRSMAEAIGPANAAQNLPACRGRHPHLGTFEECGRPVRALALGATNAWFPMLIKAFTLPVADDPLENALAEEDFSVLKSLTAIPQEQARSIMGGMAFWPRVEHHGFDAVWKAIHRRVAELAVTEPSGNGDVDLAGPEWRVFTQQDVIELEELTTKRVANMARLHETAPYLQDVVLVPRLREVSALYGFTRIDAPEFDVLTTDSARVAPLSVEAPTWVPCAEQRGEGIFLRFDENEISAWEARPEVQARAKELRAGHERWRADRRLEPEEWPGIRYVLLHSFAHALIREFALESGYSAAGIAERVYARGGDEPMAGVLLYTAAADSEGTLGGLVALGESPARLGTLIKQAVEAARLCSSDPLCAEHAPTDQARLHGAACHACLFAAETSCHRGNHYLDRALVVDTVLGGLAGVGLVA</sequence>
<name>A0A368TBL7_9ACTN</name>
<evidence type="ECO:0000313" key="2">
    <source>
        <dbReference type="EMBL" id="RCV62554.1"/>
    </source>
</evidence>
<evidence type="ECO:0000259" key="1">
    <source>
        <dbReference type="Pfam" id="PF09369"/>
    </source>
</evidence>
<evidence type="ECO:0000313" key="3">
    <source>
        <dbReference type="Proteomes" id="UP000253318"/>
    </source>
</evidence>
<dbReference type="InterPro" id="IPR018973">
    <property type="entry name" value="MZB"/>
</dbReference>
<accession>A0A368TBL7</accession>
<keyword evidence="3" id="KW-1185">Reference proteome</keyword>
<gene>
    <name evidence="2" type="ORF">DEF24_00700</name>
</gene>
<comment type="caution">
    <text evidence="2">The sequence shown here is derived from an EMBL/GenBank/DDBJ whole genome shotgun (WGS) entry which is preliminary data.</text>
</comment>
<dbReference type="EMBL" id="QEIN01000003">
    <property type="protein sequence ID" value="RCV62554.1"/>
    <property type="molecule type" value="Genomic_DNA"/>
</dbReference>
<dbReference type="Pfam" id="PF09369">
    <property type="entry name" value="MZB"/>
    <property type="match status" value="1"/>
</dbReference>
<dbReference type="AlphaFoldDB" id="A0A368TBL7"/>
<dbReference type="Proteomes" id="UP000253318">
    <property type="component" value="Unassembled WGS sequence"/>
</dbReference>